<feature type="region of interest" description="Disordered" evidence="1">
    <location>
        <begin position="192"/>
        <end position="256"/>
    </location>
</feature>
<feature type="region of interest" description="Disordered" evidence="1">
    <location>
        <begin position="369"/>
        <end position="399"/>
    </location>
</feature>
<evidence type="ECO:0000313" key="3">
    <source>
        <dbReference type="EMBL" id="KOS17422.1"/>
    </source>
</evidence>
<reference evidence="3 4" key="1">
    <citation type="submission" date="2015-07" db="EMBL/GenBank/DDBJ databases">
        <title>The genome of the fungus Escovopsis weberi, a specialized disease agent of ant agriculture.</title>
        <authorList>
            <person name="de Man T.J."/>
            <person name="Stajich J.E."/>
            <person name="Kubicek C.P."/>
            <person name="Chenthamara K."/>
            <person name="Atanasova L."/>
            <person name="Druzhinina I.S."/>
            <person name="Birnbaum S."/>
            <person name="Barribeau S.M."/>
            <person name="Teiling C."/>
            <person name="Suen G."/>
            <person name="Currie C."/>
            <person name="Gerardo N.M."/>
        </authorList>
    </citation>
    <scope>NUCLEOTIDE SEQUENCE [LARGE SCALE GENOMIC DNA]</scope>
</reference>
<evidence type="ECO:0000256" key="1">
    <source>
        <dbReference type="SAM" id="MobiDB-lite"/>
    </source>
</evidence>
<gene>
    <name evidence="3" type="ORF">ESCO_006474</name>
</gene>
<dbReference type="EMBL" id="LGSR01000026">
    <property type="protein sequence ID" value="KOS17422.1"/>
    <property type="molecule type" value="Genomic_DNA"/>
</dbReference>
<dbReference type="PANTHER" id="PTHR36223">
    <property type="entry name" value="BETA-LACTAMASE-TYPE TRANSPEPTIDASE FOLD DOMAIN CONTAINING PROTEIN"/>
    <property type="match status" value="1"/>
</dbReference>
<feature type="compositionally biased region" description="Acidic residues" evidence="1">
    <location>
        <begin position="239"/>
        <end position="254"/>
    </location>
</feature>
<feature type="compositionally biased region" description="Acidic residues" evidence="1">
    <location>
        <begin position="387"/>
        <end position="398"/>
    </location>
</feature>
<protein>
    <recommendedName>
        <fullName evidence="2">DUF7918 domain-containing protein</fullName>
    </recommendedName>
</protein>
<proteinExistence type="predicted"/>
<name>A0A0N0RT00_ESCWE</name>
<feature type="compositionally biased region" description="Low complexity" evidence="1">
    <location>
        <begin position="207"/>
        <end position="223"/>
    </location>
</feature>
<dbReference type="OrthoDB" id="5400327at2759"/>
<accession>A0A0N0RT00</accession>
<keyword evidence="4" id="KW-1185">Reference proteome</keyword>
<comment type="caution">
    <text evidence="3">The sequence shown here is derived from an EMBL/GenBank/DDBJ whole genome shotgun (WGS) entry which is preliminary data.</text>
</comment>
<feature type="domain" description="DUF7918" evidence="2">
    <location>
        <begin position="200"/>
        <end position="342"/>
    </location>
</feature>
<organism evidence="3 4">
    <name type="scientific">Escovopsis weberi</name>
    <dbReference type="NCBI Taxonomy" id="150374"/>
    <lineage>
        <taxon>Eukaryota</taxon>
        <taxon>Fungi</taxon>
        <taxon>Dikarya</taxon>
        <taxon>Ascomycota</taxon>
        <taxon>Pezizomycotina</taxon>
        <taxon>Sordariomycetes</taxon>
        <taxon>Hypocreomycetidae</taxon>
        <taxon>Hypocreales</taxon>
        <taxon>Hypocreaceae</taxon>
        <taxon>Escovopsis</taxon>
    </lineage>
</organism>
<feature type="compositionally biased region" description="Basic residues" evidence="1">
    <location>
        <begin position="192"/>
        <end position="203"/>
    </location>
</feature>
<dbReference type="Pfam" id="PF25534">
    <property type="entry name" value="DUF7918"/>
    <property type="match status" value="1"/>
</dbReference>
<dbReference type="PANTHER" id="PTHR36223:SF5">
    <property type="entry name" value="BETA-LACTAMASE-TYPE TRANSPEPTIDASE FOLD DOMAIN CONTAINING PROTEIN"/>
    <property type="match status" value="1"/>
</dbReference>
<dbReference type="InterPro" id="IPR057678">
    <property type="entry name" value="DUF7918"/>
</dbReference>
<dbReference type="AlphaFoldDB" id="A0A0N0RT00"/>
<sequence length="456" mass="50481">MPCFKGIAVSIHANSAPLPEYGMQKQSRLSRISTYIPVPQPSLNADTKKPEAAKFAISITLLTPGLPIPYSAPKPSESNPYPKPHFVGGLQQGSQHERGKFAAAVTPYIPMTNSENETIAAYIYFDGRAKEEVATLLRPGEETWVNSRWVQVPQSEGGGLAEREFLFREVGLERWLNGLDLKGHDAAEKLERRRQKFEKRRRRQEASMDGGSSMDADSSSGRRGTLRYGNDTTSPIEAVYDDSDSWSDDDDEPPEATGQIKVAMFRVLASGEIKKGEYSPQFDAHDGDDELESNNVDADVEHTTSFAKPKTLDPKTISTQTVTGIDGPDKPYATFTFFYRGESQIDFSNLGPLKAGGTVGFSAFRDQGSEAARRRKARKKSNGNVAEDSDEDDDDDDQILSRMEDIEEKDTELSRLAPEDAKFQGELADGVNRIHSIAAQEGTFGRTRWKFNARHG</sequence>
<evidence type="ECO:0000259" key="2">
    <source>
        <dbReference type="Pfam" id="PF25534"/>
    </source>
</evidence>
<dbReference type="STRING" id="150374.A0A0N0RT00"/>
<dbReference type="Proteomes" id="UP000053831">
    <property type="component" value="Unassembled WGS sequence"/>
</dbReference>
<evidence type="ECO:0000313" key="4">
    <source>
        <dbReference type="Proteomes" id="UP000053831"/>
    </source>
</evidence>